<accession>A0A016SSV0</accession>
<gene>
    <name evidence="1" type="primary">Acey_s0180.g786</name>
    <name evidence="1" type="ORF">Y032_0180g786</name>
</gene>
<comment type="caution">
    <text evidence="1">The sequence shown here is derived from an EMBL/GenBank/DDBJ whole genome shotgun (WGS) entry which is preliminary data.</text>
</comment>
<keyword evidence="2" id="KW-1185">Reference proteome</keyword>
<evidence type="ECO:0000313" key="2">
    <source>
        <dbReference type="Proteomes" id="UP000024635"/>
    </source>
</evidence>
<sequence>MHVTSGVAGEVADVVVENMLNITKIIYPRCDLSDARIHLRKIFDENRSTRYEILNEKKVRPSRGRKRVRLSWDCNATSSYSSSSRRTRVTLTHPA</sequence>
<evidence type="ECO:0000313" key="1">
    <source>
        <dbReference type="EMBL" id="EYB93605.1"/>
    </source>
</evidence>
<reference evidence="2" key="1">
    <citation type="journal article" date="2015" name="Nat. Genet.">
        <title>The genome and transcriptome of the zoonotic hookworm Ancylostoma ceylanicum identify infection-specific gene families.</title>
        <authorList>
            <person name="Schwarz E.M."/>
            <person name="Hu Y."/>
            <person name="Antoshechkin I."/>
            <person name="Miller M.M."/>
            <person name="Sternberg P.W."/>
            <person name="Aroian R.V."/>
        </authorList>
    </citation>
    <scope>NUCLEOTIDE SEQUENCE</scope>
    <source>
        <strain evidence="2">HY135</strain>
    </source>
</reference>
<name>A0A016SSV0_9BILA</name>
<dbReference type="EMBL" id="JARK01001516">
    <property type="protein sequence ID" value="EYB93605.1"/>
    <property type="molecule type" value="Genomic_DNA"/>
</dbReference>
<dbReference type="Proteomes" id="UP000024635">
    <property type="component" value="Unassembled WGS sequence"/>
</dbReference>
<protein>
    <submittedName>
        <fullName evidence="1">Uncharacterized protein</fullName>
    </submittedName>
</protein>
<organism evidence="1 2">
    <name type="scientific">Ancylostoma ceylanicum</name>
    <dbReference type="NCBI Taxonomy" id="53326"/>
    <lineage>
        <taxon>Eukaryota</taxon>
        <taxon>Metazoa</taxon>
        <taxon>Ecdysozoa</taxon>
        <taxon>Nematoda</taxon>
        <taxon>Chromadorea</taxon>
        <taxon>Rhabditida</taxon>
        <taxon>Rhabditina</taxon>
        <taxon>Rhabditomorpha</taxon>
        <taxon>Strongyloidea</taxon>
        <taxon>Ancylostomatidae</taxon>
        <taxon>Ancylostomatinae</taxon>
        <taxon>Ancylostoma</taxon>
    </lineage>
</organism>
<dbReference type="AlphaFoldDB" id="A0A016SSV0"/>
<proteinExistence type="predicted"/>